<proteinExistence type="predicted"/>
<sequence>MGENRFFNVESKSFEIVKNSIELSIIERSRNHFSIVTMGFVAALWLRDALLEMTKLSNDQNLFRSFREGNKIFVIQKQKNGKGRFVTITALGDTKSKGYVIIPEGRGACGWTGLSHKIHGIMSEKAHGKREVDQRRPEVRQHTAKGNHAPNLVKESQTFKDAVTQGDLSKISVGIAGNPEAVSQICHGSNTDLLELSLKVLLGTGPRGEWVVQWAGVVNCEATGPNPQQSQGSKQPVTNLANGPHATIIRPNDSTKSVRPTNQSNPKPRMVWKPRQTTMTIDSRFIAGTPTRILSSIPAQPTSSQPIAEVIAEVGEVDRSWGSSRDWFIDLRDGRRLRLPADLRSPIADMGRTDDVITQKLVQWVSSQRDDIVTDDEVAVSEGGLLGSEDGSESVGVISEYTAAESIEGNEKNMSMVLTEETEVSESVMLEAVSGAWGEFLENTEVPDGLMWRTYGSTDDGSFVSQSSDWVQRRQKAIGKVLGANYEGYEQAVTVLLMDIEARHLQRKATMTGELWRSLEGAVGYFSVSCKFKNVEDQHVWMFTGVYGPNNVRDRRLMWDELTGIRTWWDVPWCLGGDFNVVRFPSEKVGSSNFSPSMYDFSDFIASNGLIDTPLTGGDFTWSNNREISSLSRIDRFLYSADWAGDYINILQKRLDRLNSDHFPVALECGNIQRRRRPFRFENMWLMAEGFVEQVRSWWESYQVEGTPSFVFASKMKTLKADLKKWNETVFGHVNAQKQNLLAGLRELDGVADLRPLSDEEKGKREVLTTNLEKVILMDEICWRQKSRALWLKEGDKNSKFFHCLANSHRNTNTIGKLIINGVSSTSQDEIRDHIVRFYETLYREDGYRRPYLDGIQFDAISDEDALWLDRPFEENEIEIVVQGCNGDKAPGPDGFSLAFFQHCWSIVRNDILAVCQEFHEHCQFERSLNATFVSLIPKKHGADELKDFRPISLVGGMYKIIAKLLANRLKVVLGKIISPSQSAFVKARFGESI</sequence>
<dbReference type="Gene3D" id="3.60.10.10">
    <property type="entry name" value="Endonuclease/exonuclease/phosphatase"/>
    <property type="match status" value="1"/>
</dbReference>
<feature type="compositionally biased region" description="Polar residues" evidence="1">
    <location>
        <begin position="252"/>
        <end position="266"/>
    </location>
</feature>
<gene>
    <name evidence="2" type="ORF">FSB_LOCUS15780</name>
</gene>
<dbReference type="AlphaFoldDB" id="A0A2N9FL24"/>
<reference evidence="2" key="1">
    <citation type="submission" date="2018-02" db="EMBL/GenBank/DDBJ databases">
        <authorList>
            <person name="Cohen D.B."/>
            <person name="Kent A.D."/>
        </authorList>
    </citation>
    <scope>NUCLEOTIDE SEQUENCE</scope>
</reference>
<evidence type="ECO:0000256" key="1">
    <source>
        <dbReference type="SAM" id="MobiDB-lite"/>
    </source>
</evidence>
<name>A0A2N9FL24_FAGSY</name>
<accession>A0A2N9FL24</accession>
<evidence type="ECO:0008006" key="3">
    <source>
        <dbReference type="Google" id="ProtNLM"/>
    </source>
</evidence>
<dbReference type="PANTHER" id="PTHR33710">
    <property type="entry name" value="BNAC02G09200D PROTEIN"/>
    <property type="match status" value="1"/>
</dbReference>
<dbReference type="EMBL" id="OIVN01000957">
    <property type="protein sequence ID" value="SPC87898.1"/>
    <property type="molecule type" value="Genomic_DNA"/>
</dbReference>
<feature type="compositionally biased region" description="Polar residues" evidence="1">
    <location>
        <begin position="225"/>
        <end position="241"/>
    </location>
</feature>
<dbReference type="InterPro" id="IPR036691">
    <property type="entry name" value="Endo/exonu/phosph_ase_sf"/>
</dbReference>
<feature type="region of interest" description="Disordered" evidence="1">
    <location>
        <begin position="223"/>
        <end position="270"/>
    </location>
</feature>
<organism evidence="2">
    <name type="scientific">Fagus sylvatica</name>
    <name type="common">Beechnut</name>
    <dbReference type="NCBI Taxonomy" id="28930"/>
    <lineage>
        <taxon>Eukaryota</taxon>
        <taxon>Viridiplantae</taxon>
        <taxon>Streptophyta</taxon>
        <taxon>Embryophyta</taxon>
        <taxon>Tracheophyta</taxon>
        <taxon>Spermatophyta</taxon>
        <taxon>Magnoliopsida</taxon>
        <taxon>eudicotyledons</taxon>
        <taxon>Gunneridae</taxon>
        <taxon>Pentapetalae</taxon>
        <taxon>rosids</taxon>
        <taxon>fabids</taxon>
        <taxon>Fagales</taxon>
        <taxon>Fagaceae</taxon>
        <taxon>Fagus</taxon>
    </lineage>
</organism>
<dbReference type="SUPFAM" id="SSF56219">
    <property type="entry name" value="DNase I-like"/>
    <property type="match status" value="1"/>
</dbReference>
<dbReference type="PANTHER" id="PTHR33710:SF64">
    <property type="entry name" value="ENDONUCLEASE_EXONUCLEASE_PHOSPHATASE DOMAIN-CONTAINING PROTEIN"/>
    <property type="match status" value="1"/>
</dbReference>
<evidence type="ECO:0000313" key="2">
    <source>
        <dbReference type="EMBL" id="SPC87898.1"/>
    </source>
</evidence>
<protein>
    <recommendedName>
        <fullName evidence="3">Reverse transcriptase domain-containing protein</fullName>
    </recommendedName>
</protein>